<evidence type="ECO:0000256" key="3">
    <source>
        <dbReference type="ARBA" id="ARBA00023125"/>
    </source>
</evidence>
<dbReference type="GeneID" id="101513747"/>
<dbReference type="FunFam" id="1.10.10.60:FF:000001">
    <property type="entry name" value="MYB-related transcription factor"/>
    <property type="match status" value="1"/>
</dbReference>
<dbReference type="CDD" id="cd00167">
    <property type="entry name" value="SANT"/>
    <property type="match status" value="2"/>
</dbReference>
<proteinExistence type="predicted"/>
<dbReference type="RefSeq" id="XP_004490111.1">
    <property type="nucleotide sequence ID" value="XM_004490054.3"/>
</dbReference>
<name>A0A1S2XJ27_CICAR</name>
<dbReference type="SMART" id="SM00717">
    <property type="entry name" value="SANT"/>
    <property type="match status" value="2"/>
</dbReference>
<feature type="domain" description="HTH myb-type" evidence="6">
    <location>
        <begin position="10"/>
        <end position="63"/>
    </location>
</feature>
<sequence>MSTRRPCCEKVGLKKGPWTSKEDKKLIPYVTTQHGHQNWPSLPARAGLQRCGKSCGLRWINYLKPYMKRGNFSLEEDHTIIQLHDLLGNKWSTIATLLPKRTDNDIKNHCNTNNKKDKNVNVIKHMAQWVSVRLEAESRLSNLSISSLSNKNNNNAMYNSCSIMLAIDHDDPLSPISKLNFHSIELHVPTNNELCSLSYESDHSDSNMMETTNGEEIMDGYVLQDDDDIMEAFRDHSFNGHTIMEFNGNGKGNLDTSISFLK</sequence>
<dbReference type="InterPro" id="IPR009057">
    <property type="entry name" value="Homeodomain-like_sf"/>
</dbReference>
<dbReference type="KEGG" id="cam:101513747"/>
<dbReference type="PANTHER" id="PTHR10641:SF1305">
    <property type="entry name" value="MYB TRANSCRIPTION FACTOR"/>
    <property type="match status" value="1"/>
</dbReference>
<dbReference type="Proteomes" id="UP000087171">
    <property type="component" value="Chromosome Ca2"/>
</dbReference>
<dbReference type="PROSITE" id="PS50090">
    <property type="entry name" value="MYB_LIKE"/>
    <property type="match status" value="2"/>
</dbReference>
<evidence type="ECO:0000259" key="5">
    <source>
        <dbReference type="PROSITE" id="PS50090"/>
    </source>
</evidence>
<evidence type="ECO:0000256" key="2">
    <source>
        <dbReference type="ARBA" id="ARBA00022737"/>
    </source>
</evidence>
<evidence type="ECO:0000313" key="7">
    <source>
        <dbReference type="Proteomes" id="UP000087171"/>
    </source>
</evidence>
<evidence type="ECO:0000313" key="8">
    <source>
        <dbReference type="RefSeq" id="XP_004490111.1"/>
    </source>
</evidence>
<keyword evidence="7" id="KW-1185">Reference proteome</keyword>
<dbReference type="AlphaFoldDB" id="A0A1S2XJ27"/>
<accession>A0A1S2XJ27</accession>
<dbReference type="InterPro" id="IPR001005">
    <property type="entry name" value="SANT/Myb"/>
</dbReference>
<dbReference type="InterPro" id="IPR017930">
    <property type="entry name" value="Myb_dom"/>
</dbReference>
<dbReference type="Gene3D" id="1.10.10.60">
    <property type="entry name" value="Homeodomain-like"/>
    <property type="match status" value="2"/>
</dbReference>
<evidence type="ECO:0000256" key="4">
    <source>
        <dbReference type="ARBA" id="ARBA00023242"/>
    </source>
</evidence>
<reference evidence="8" key="2">
    <citation type="submission" date="2025-08" db="UniProtKB">
        <authorList>
            <consortium name="RefSeq"/>
        </authorList>
    </citation>
    <scope>IDENTIFICATION</scope>
    <source>
        <tissue evidence="8">Etiolated seedlings</tissue>
    </source>
</reference>
<keyword evidence="4" id="KW-0539">Nucleus</keyword>
<keyword evidence="2" id="KW-0677">Repeat</keyword>
<dbReference type="eggNOG" id="KOG0048">
    <property type="taxonomic scope" value="Eukaryota"/>
</dbReference>
<gene>
    <name evidence="8" type="primary">LOC101513747</name>
</gene>
<evidence type="ECO:0000256" key="1">
    <source>
        <dbReference type="ARBA" id="ARBA00004123"/>
    </source>
</evidence>
<feature type="domain" description="HTH myb-type" evidence="6">
    <location>
        <begin position="64"/>
        <end position="118"/>
    </location>
</feature>
<organism evidence="7 8">
    <name type="scientific">Cicer arietinum</name>
    <name type="common">Chickpea</name>
    <name type="synonym">Garbanzo</name>
    <dbReference type="NCBI Taxonomy" id="3827"/>
    <lineage>
        <taxon>Eukaryota</taxon>
        <taxon>Viridiplantae</taxon>
        <taxon>Streptophyta</taxon>
        <taxon>Embryophyta</taxon>
        <taxon>Tracheophyta</taxon>
        <taxon>Spermatophyta</taxon>
        <taxon>Magnoliopsida</taxon>
        <taxon>eudicotyledons</taxon>
        <taxon>Gunneridae</taxon>
        <taxon>Pentapetalae</taxon>
        <taxon>rosids</taxon>
        <taxon>fabids</taxon>
        <taxon>Fabales</taxon>
        <taxon>Fabaceae</taxon>
        <taxon>Papilionoideae</taxon>
        <taxon>50 kb inversion clade</taxon>
        <taxon>NPAAA clade</taxon>
        <taxon>Hologalegina</taxon>
        <taxon>IRL clade</taxon>
        <taxon>Cicereae</taxon>
        <taxon>Cicer</taxon>
    </lineage>
</organism>
<feature type="domain" description="Myb-like" evidence="5">
    <location>
        <begin position="64"/>
        <end position="109"/>
    </location>
</feature>
<keyword evidence="3" id="KW-0238">DNA-binding</keyword>
<dbReference type="PaxDb" id="3827-XP_004490111.1"/>
<dbReference type="GO" id="GO:0005634">
    <property type="term" value="C:nucleus"/>
    <property type="evidence" value="ECO:0007669"/>
    <property type="project" value="UniProtKB-SubCell"/>
</dbReference>
<evidence type="ECO:0000259" key="6">
    <source>
        <dbReference type="PROSITE" id="PS51294"/>
    </source>
</evidence>
<dbReference type="PROSITE" id="PS51294">
    <property type="entry name" value="HTH_MYB"/>
    <property type="match status" value="2"/>
</dbReference>
<dbReference type="GO" id="GO:0003677">
    <property type="term" value="F:DNA binding"/>
    <property type="evidence" value="ECO:0007669"/>
    <property type="project" value="UniProtKB-KW"/>
</dbReference>
<feature type="domain" description="Myb-like" evidence="5">
    <location>
        <begin position="10"/>
        <end position="63"/>
    </location>
</feature>
<dbReference type="Pfam" id="PF00249">
    <property type="entry name" value="Myb_DNA-binding"/>
    <property type="match status" value="2"/>
</dbReference>
<dbReference type="SUPFAM" id="SSF46689">
    <property type="entry name" value="Homeodomain-like"/>
    <property type="match status" value="1"/>
</dbReference>
<protein>
    <submittedName>
        <fullName evidence="8">Transcription factor MYB106-like</fullName>
    </submittedName>
</protein>
<dbReference type="InterPro" id="IPR015495">
    <property type="entry name" value="Myb_TF_plants"/>
</dbReference>
<reference evidence="7" key="1">
    <citation type="journal article" date="2013" name="Nat. Biotechnol.">
        <title>Draft genome sequence of chickpea (Cicer arietinum) provides a resource for trait improvement.</title>
        <authorList>
            <person name="Varshney R.K."/>
            <person name="Song C."/>
            <person name="Saxena R.K."/>
            <person name="Azam S."/>
            <person name="Yu S."/>
            <person name="Sharpe A.G."/>
            <person name="Cannon S."/>
            <person name="Baek J."/>
            <person name="Rosen B.D."/>
            <person name="Tar'an B."/>
            <person name="Millan T."/>
            <person name="Zhang X."/>
            <person name="Ramsay L.D."/>
            <person name="Iwata A."/>
            <person name="Wang Y."/>
            <person name="Nelson W."/>
            <person name="Farmer A.D."/>
            <person name="Gaur P.M."/>
            <person name="Soderlund C."/>
            <person name="Penmetsa R.V."/>
            <person name="Xu C."/>
            <person name="Bharti A.K."/>
            <person name="He W."/>
            <person name="Winter P."/>
            <person name="Zhao S."/>
            <person name="Hane J.K."/>
            <person name="Carrasquilla-Garcia N."/>
            <person name="Condie J.A."/>
            <person name="Upadhyaya H.D."/>
            <person name="Luo M.C."/>
            <person name="Thudi M."/>
            <person name="Gowda C.L."/>
            <person name="Singh N.P."/>
            <person name="Lichtenzveig J."/>
            <person name="Gali K.K."/>
            <person name="Rubio J."/>
            <person name="Nadarajan N."/>
            <person name="Dolezel J."/>
            <person name="Bansal K.C."/>
            <person name="Xu X."/>
            <person name="Edwards D."/>
            <person name="Zhang G."/>
            <person name="Kahl G."/>
            <person name="Gil J."/>
            <person name="Singh K.B."/>
            <person name="Datta S.K."/>
            <person name="Jackson S.A."/>
            <person name="Wang J."/>
            <person name="Cook D.R."/>
        </authorList>
    </citation>
    <scope>NUCLEOTIDE SEQUENCE [LARGE SCALE GENOMIC DNA]</scope>
    <source>
        <strain evidence="7">cv. CDC Frontier</strain>
    </source>
</reference>
<dbReference type="PANTHER" id="PTHR10641">
    <property type="entry name" value="MYB FAMILY TRANSCRIPTION FACTOR"/>
    <property type="match status" value="1"/>
</dbReference>
<dbReference type="OrthoDB" id="2143914at2759"/>
<comment type="subcellular location">
    <subcellularLocation>
        <location evidence="1">Nucleus</location>
    </subcellularLocation>
</comment>